<evidence type="ECO:0000313" key="2">
    <source>
        <dbReference type="EMBL" id="KAJ1122110.1"/>
    </source>
</evidence>
<evidence type="ECO:0000313" key="3">
    <source>
        <dbReference type="Proteomes" id="UP001066276"/>
    </source>
</evidence>
<keyword evidence="3" id="KW-1185">Reference proteome</keyword>
<proteinExistence type="predicted"/>
<name>A0AAV7P4N2_PLEWA</name>
<evidence type="ECO:0000256" key="1">
    <source>
        <dbReference type="SAM" id="MobiDB-lite"/>
    </source>
</evidence>
<reference evidence="2" key="1">
    <citation type="journal article" date="2022" name="bioRxiv">
        <title>Sequencing and chromosome-scale assembly of the giantPleurodeles waltlgenome.</title>
        <authorList>
            <person name="Brown T."/>
            <person name="Elewa A."/>
            <person name="Iarovenko S."/>
            <person name="Subramanian E."/>
            <person name="Araus A.J."/>
            <person name="Petzold A."/>
            <person name="Susuki M."/>
            <person name="Suzuki K.-i.T."/>
            <person name="Hayashi T."/>
            <person name="Toyoda A."/>
            <person name="Oliveira C."/>
            <person name="Osipova E."/>
            <person name="Leigh N.D."/>
            <person name="Simon A."/>
            <person name="Yun M.H."/>
        </authorList>
    </citation>
    <scope>NUCLEOTIDE SEQUENCE</scope>
    <source>
        <strain evidence="2">20211129_DDA</strain>
        <tissue evidence="2">Liver</tissue>
    </source>
</reference>
<dbReference type="AlphaFoldDB" id="A0AAV7P4N2"/>
<feature type="region of interest" description="Disordered" evidence="1">
    <location>
        <begin position="63"/>
        <end position="159"/>
    </location>
</feature>
<comment type="caution">
    <text evidence="2">The sequence shown here is derived from an EMBL/GenBank/DDBJ whole genome shotgun (WGS) entry which is preliminary data.</text>
</comment>
<dbReference type="Proteomes" id="UP001066276">
    <property type="component" value="Chromosome 7"/>
</dbReference>
<protein>
    <submittedName>
        <fullName evidence="2">Uncharacterized protein</fullName>
    </submittedName>
</protein>
<sequence length="159" mass="18366">MVHGHRLFHSSSLEPLPHRVWKEISLDLLLPLLGISNSLLISALVPEREKAFVVPLQKMPNANPSVVTLGKYRDPRTKRHQRVRSAEREIQEQSAISVLEVQRERSKNKAPSACSKCRERDPRTKRHQRVRSAERDPRTKRHQRARSAEIQEQSVISAH</sequence>
<feature type="compositionally biased region" description="Polar residues" evidence="1">
    <location>
        <begin position="150"/>
        <end position="159"/>
    </location>
</feature>
<accession>A0AAV7P4N2</accession>
<dbReference type="EMBL" id="JANPWB010000011">
    <property type="protein sequence ID" value="KAJ1122110.1"/>
    <property type="molecule type" value="Genomic_DNA"/>
</dbReference>
<gene>
    <name evidence="2" type="ORF">NDU88_000614</name>
</gene>
<organism evidence="2 3">
    <name type="scientific">Pleurodeles waltl</name>
    <name type="common">Iberian ribbed newt</name>
    <dbReference type="NCBI Taxonomy" id="8319"/>
    <lineage>
        <taxon>Eukaryota</taxon>
        <taxon>Metazoa</taxon>
        <taxon>Chordata</taxon>
        <taxon>Craniata</taxon>
        <taxon>Vertebrata</taxon>
        <taxon>Euteleostomi</taxon>
        <taxon>Amphibia</taxon>
        <taxon>Batrachia</taxon>
        <taxon>Caudata</taxon>
        <taxon>Salamandroidea</taxon>
        <taxon>Salamandridae</taxon>
        <taxon>Pleurodelinae</taxon>
        <taxon>Pleurodeles</taxon>
    </lineage>
</organism>